<evidence type="ECO:0000313" key="1">
    <source>
        <dbReference type="EnsemblPlants" id="AVESA.00010b.r2.1AG0015620.1.CDS"/>
    </source>
</evidence>
<reference evidence="1" key="1">
    <citation type="submission" date="2021-05" db="EMBL/GenBank/DDBJ databases">
        <authorList>
            <person name="Scholz U."/>
            <person name="Mascher M."/>
            <person name="Fiebig A."/>
        </authorList>
    </citation>
    <scope>NUCLEOTIDE SEQUENCE [LARGE SCALE GENOMIC DNA]</scope>
</reference>
<dbReference type="Proteomes" id="UP001732700">
    <property type="component" value="Chromosome 1A"/>
</dbReference>
<dbReference type="EnsemblPlants" id="AVESA.00010b.r2.1AG0015620.1">
    <property type="protein sequence ID" value="AVESA.00010b.r2.1AG0015620.1.CDS"/>
    <property type="gene ID" value="AVESA.00010b.r2.1AG0015620"/>
</dbReference>
<organism evidence="1 2">
    <name type="scientific">Avena sativa</name>
    <name type="common">Oat</name>
    <dbReference type="NCBI Taxonomy" id="4498"/>
    <lineage>
        <taxon>Eukaryota</taxon>
        <taxon>Viridiplantae</taxon>
        <taxon>Streptophyta</taxon>
        <taxon>Embryophyta</taxon>
        <taxon>Tracheophyta</taxon>
        <taxon>Spermatophyta</taxon>
        <taxon>Magnoliopsida</taxon>
        <taxon>Liliopsida</taxon>
        <taxon>Poales</taxon>
        <taxon>Poaceae</taxon>
        <taxon>BOP clade</taxon>
        <taxon>Pooideae</taxon>
        <taxon>Poodae</taxon>
        <taxon>Poeae</taxon>
        <taxon>Poeae Chloroplast Group 1 (Aveneae type)</taxon>
        <taxon>Aveninae</taxon>
        <taxon>Avena</taxon>
    </lineage>
</organism>
<evidence type="ECO:0000313" key="2">
    <source>
        <dbReference type="Proteomes" id="UP001732700"/>
    </source>
</evidence>
<accession>A0ACD5T9N4</accession>
<reference evidence="1" key="2">
    <citation type="submission" date="2025-09" db="UniProtKB">
        <authorList>
            <consortium name="EnsemblPlants"/>
        </authorList>
    </citation>
    <scope>IDENTIFICATION</scope>
</reference>
<keyword evidence="2" id="KW-1185">Reference proteome</keyword>
<protein>
    <submittedName>
        <fullName evidence="1">Uncharacterized protein</fullName>
    </submittedName>
</protein>
<proteinExistence type="predicted"/>
<sequence>MPLLLRRLAAGAVSTALRRSLSTARSRPPWAMVNVEAALDASGAPSLGARASFDLNAAPRASRLSVPARFVDPHGYNTDFLVGIVCGASCDGLLLLDYIDTRQRLKSKHELDAGGGSEWDGKLFVCNPVSGQLFRLPAPDDVTNGSTPFGLLTQSPEGSNGPPDRYVVAQLSLREGDNCRVVRRFLSETGQWEERPMEMDVASGKGATAESLRMWAERRMVINHEVLAFGDRLWWPDVTWGVCSVDPFSDRPECRFVELPHCAVLPAPDSSRLSGSLIMSSYRRMGFSEGKLRFIVVTGPNTQKAFLIGSFSLDVESCSWTLDHTINITETAPDVSKPLEDRRPWIAAIDPLNANVVYLQYGGAVIAMDMAKGVQIWRSPLPEKITCQMARHNSLFLPCVLPTWLASSYIPGTPPSNKTTNCKRSTLAEMLVRVDQG</sequence>
<name>A0ACD5T9N4_AVESA</name>